<keyword evidence="7" id="KW-0675">Receptor</keyword>
<evidence type="ECO:0000313" key="13">
    <source>
        <dbReference type="Proteomes" id="UP000694523"/>
    </source>
</evidence>
<evidence type="ECO:0000256" key="8">
    <source>
        <dbReference type="ARBA" id="ARBA00023180"/>
    </source>
</evidence>
<keyword evidence="9" id="KW-0449">Lipoprotein</keyword>
<protein>
    <submittedName>
        <fullName evidence="12">Gdnf family receptor alpha 1b</fullName>
    </submittedName>
</protein>
<dbReference type="SMART" id="SM00907">
    <property type="entry name" value="GDNF"/>
    <property type="match status" value="3"/>
</dbReference>
<dbReference type="InterPro" id="IPR016017">
    <property type="entry name" value="GDNF/GAS1"/>
</dbReference>
<reference evidence="12" key="2">
    <citation type="submission" date="2025-09" db="UniProtKB">
        <authorList>
            <consortium name="Ensembl"/>
        </authorList>
    </citation>
    <scope>IDENTIFICATION</scope>
</reference>
<dbReference type="FunFam" id="1.10.220.110:FF:000001">
    <property type="entry name" value="GDNF family receptor alpha"/>
    <property type="match status" value="1"/>
</dbReference>
<evidence type="ECO:0000256" key="9">
    <source>
        <dbReference type="ARBA" id="ARBA00023288"/>
    </source>
</evidence>
<dbReference type="AlphaFoldDB" id="A0A8C6SZD4"/>
<feature type="domain" description="GDNF/GAS1" evidence="11">
    <location>
        <begin position="264"/>
        <end position="358"/>
    </location>
</feature>
<sequence>MQSLRVVLLEKGELYAQTLYFVKSDVVFLICVSSLSDVGLSLKGDGASRLAPMDCVKASEQCLKEYSCSTKYRTMRQCVAGKESNFSAVTAPEAQGECRSAIEAMKQSPLYRCRCRRGMKKEKNCLRIFWSIFRSLQGNDLLENSPYEPVNSRLSDIFRLAPIISPSTKENNCLSAAKACNLNDTCKKYRSAYINPCTSRVSASEVCNKRKSFEKCFYFLVPSKYSYGMLFCSCPVGDQTACAERRRQTIVPVCSYEDKDKPNCLSLQNTCKANYICRSRLADFLSNCQPEPRSISGCLRENYADCLLSYSGLIGTVMTPNYVRSQGISLSPWCDCSSSGNNKPDCDKFNQKCHPGVWQRHRRGSVAAAASHCTHSVGATPDPPQGQRAGRQLPGRTERHEPNGPQRGLFL</sequence>
<dbReference type="SUPFAM" id="SSF110035">
    <property type="entry name" value="GDNF receptor-like"/>
    <property type="match status" value="1"/>
</dbReference>
<dbReference type="PANTHER" id="PTHR10269:SF3">
    <property type="entry name" value="GDNF FAMILY RECEPTOR ALPHA-1"/>
    <property type="match status" value="1"/>
</dbReference>
<dbReference type="PANTHER" id="PTHR10269">
    <property type="entry name" value="GDNF RECEPTOR ALPHA"/>
    <property type="match status" value="1"/>
</dbReference>
<keyword evidence="6" id="KW-0472">Membrane</keyword>
<comment type="similarity">
    <text evidence="2">Belongs to the GDNFR family.</text>
</comment>
<dbReference type="PRINTS" id="PR01316">
    <property type="entry name" value="GDNFRECEPTOR"/>
</dbReference>
<feature type="region of interest" description="Disordered" evidence="10">
    <location>
        <begin position="372"/>
        <end position="411"/>
    </location>
</feature>
<evidence type="ECO:0000256" key="1">
    <source>
        <dbReference type="ARBA" id="ARBA00004609"/>
    </source>
</evidence>
<evidence type="ECO:0000256" key="4">
    <source>
        <dbReference type="ARBA" id="ARBA00022622"/>
    </source>
</evidence>
<feature type="domain" description="GDNF/GAS1" evidence="11">
    <location>
        <begin position="173"/>
        <end position="254"/>
    </location>
</feature>
<evidence type="ECO:0000256" key="7">
    <source>
        <dbReference type="ARBA" id="ARBA00023170"/>
    </source>
</evidence>
<dbReference type="Gene3D" id="1.10.220.110">
    <property type="entry name" value="GDNF binding domain"/>
    <property type="match status" value="1"/>
</dbReference>
<feature type="domain" description="GDNF/GAS1" evidence="11">
    <location>
        <begin position="55"/>
        <end position="137"/>
    </location>
</feature>
<organism evidence="12 13">
    <name type="scientific">Neogobius melanostomus</name>
    <name type="common">round goby</name>
    <dbReference type="NCBI Taxonomy" id="47308"/>
    <lineage>
        <taxon>Eukaryota</taxon>
        <taxon>Metazoa</taxon>
        <taxon>Chordata</taxon>
        <taxon>Craniata</taxon>
        <taxon>Vertebrata</taxon>
        <taxon>Euteleostomi</taxon>
        <taxon>Actinopterygii</taxon>
        <taxon>Neopterygii</taxon>
        <taxon>Teleostei</taxon>
        <taxon>Neoteleostei</taxon>
        <taxon>Acanthomorphata</taxon>
        <taxon>Gobiaria</taxon>
        <taxon>Gobiiformes</taxon>
        <taxon>Gobioidei</taxon>
        <taxon>Gobiidae</taxon>
        <taxon>Benthophilinae</taxon>
        <taxon>Neogobiini</taxon>
        <taxon>Neogobius</taxon>
    </lineage>
</organism>
<dbReference type="GO" id="GO:0007399">
    <property type="term" value="P:nervous system development"/>
    <property type="evidence" value="ECO:0007669"/>
    <property type="project" value="TreeGrafter"/>
</dbReference>
<evidence type="ECO:0000256" key="2">
    <source>
        <dbReference type="ARBA" id="ARBA00005961"/>
    </source>
</evidence>
<dbReference type="Proteomes" id="UP000694523">
    <property type="component" value="Unplaced"/>
</dbReference>
<dbReference type="GO" id="GO:0043235">
    <property type="term" value="C:receptor complex"/>
    <property type="evidence" value="ECO:0007669"/>
    <property type="project" value="TreeGrafter"/>
</dbReference>
<reference evidence="12" key="1">
    <citation type="submission" date="2025-08" db="UniProtKB">
        <authorList>
            <consortium name="Ensembl"/>
        </authorList>
    </citation>
    <scope>IDENTIFICATION</scope>
</reference>
<name>A0A8C6SZD4_9GOBI</name>
<accession>A0A8C6SZD4</accession>
<dbReference type="InterPro" id="IPR037193">
    <property type="entry name" value="GDNF_alpha"/>
</dbReference>
<evidence type="ECO:0000256" key="5">
    <source>
        <dbReference type="ARBA" id="ARBA00022729"/>
    </source>
</evidence>
<keyword evidence="4" id="KW-0336">GPI-anchor</keyword>
<evidence type="ECO:0000256" key="3">
    <source>
        <dbReference type="ARBA" id="ARBA00022475"/>
    </source>
</evidence>
<evidence type="ECO:0000259" key="11">
    <source>
        <dbReference type="SMART" id="SM00907"/>
    </source>
</evidence>
<dbReference type="Pfam" id="PF02351">
    <property type="entry name" value="GDNF"/>
    <property type="match status" value="3"/>
</dbReference>
<proteinExistence type="inferred from homology"/>
<keyword evidence="3" id="KW-1003">Cell membrane</keyword>
<evidence type="ECO:0000256" key="6">
    <source>
        <dbReference type="ARBA" id="ARBA00023136"/>
    </source>
</evidence>
<keyword evidence="8" id="KW-0325">Glycoprotein</keyword>
<keyword evidence="5" id="KW-0732">Signal</keyword>
<evidence type="ECO:0000313" key="12">
    <source>
        <dbReference type="Ensembl" id="ENSNMLP00000012370.1"/>
    </source>
</evidence>
<keyword evidence="13" id="KW-1185">Reference proteome</keyword>
<dbReference type="GO" id="GO:0009897">
    <property type="term" value="C:external side of plasma membrane"/>
    <property type="evidence" value="ECO:0007669"/>
    <property type="project" value="TreeGrafter"/>
</dbReference>
<comment type="subcellular location">
    <subcellularLocation>
        <location evidence="1">Cell membrane</location>
        <topology evidence="1">Lipid-anchor</topology>
        <topology evidence="1">GPI-anchor</topology>
    </subcellularLocation>
</comment>
<dbReference type="GO" id="GO:0007169">
    <property type="term" value="P:cell surface receptor protein tyrosine kinase signaling pathway"/>
    <property type="evidence" value="ECO:0007669"/>
    <property type="project" value="UniProtKB-ARBA"/>
</dbReference>
<evidence type="ECO:0000256" key="10">
    <source>
        <dbReference type="SAM" id="MobiDB-lite"/>
    </source>
</evidence>
<dbReference type="InterPro" id="IPR003438">
    <property type="entry name" value="GDNF_rcpt"/>
</dbReference>
<dbReference type="GO" id="GO:0038023">
    <property type="term" value="F:signaling receptor activity"/>
    <property type="evidence" value="ECO:0007669"/>
    <property type="project" value="InterPro"/>
</dbReference>
<dbReference type="Ensembl" id="ENSNMLT00000013976.1">
    <property type="protein sequence ID" value="ENSNMLP00000012370.1"/>
    <property type="gene ID" value="ENSNMLG00000008397.1"/>
</dbReference>